<protein>
    <submittedName>
        <fullName evidence="3">PH domain-containing protein</fullName>
    </submittedName>
</protein>
<keyword evidence="1" id="KW-1133">Transmembrane helix</keyword>
<evidence type="ECO:0000256" key="1">
    <source>
        <dbReference type="SAM" id="Phobius"/>
    </source>
</evidence>
<evidence type="ECO:0000313" key="3">
    <source>
        <dbReference type="EMBL" id="KAA1415361.1"/>
    </source>
</evidence>
<dbReference type="Pfam" id="PF10756">
    <property type="entry name" value="bPH_6"/>
    <property type="match status" value="1"/>
</dbReference>
<keyword evidence="4" id="KW-1185">Reference proteome</keyword>
<feature type="domain" description="Low molecular weight protein antigen 6 PH" evidence="2">
    <location>
        <begin position="77"/>
        <end position="146"/>
    </location>
</feature>
<feature type="transmembrane region" description="Helical" evidence="1">
    <location>
        <begin position="25"/>
        <end position="45"/>
    </location>
</feature>
<dbReference type="InterPro" id="IPR019692">
    <property type="entry name" value="CFP-6_PH"/>
</dbReference>
<keyword evidence="1" id="KW-0472">Membrane</keyword>
<name>A0A5B1L3Q6_9ACTN</name>
<evidence type="ECO:0000259" key="2">
    <source>
        <dbReference type="Pfam" id="PF10756"/>
    </source>
</evidence>
<reference evidence="3 4" key="2">
    <citation type="submission" date="2019-09" db="EMBL/GenBank/DDBJ databases">
        <authorList>
            <person name="Jin C."/>
        </authorList>
    </citation>
    <scope>NUCLEOTIDE SEQUENCE [LARGE SCALE GENOMIC DNA]</scope>
    <source>
        <strain evidence="3 4">BN130099</strain>
    </source>
</reference>
<keyword evidence="1" id="KW-0812">Transmembrane</keyword>
<evidence type="ECO:0000313" key="4">
    <source>
        <dbReference type="Proteomes" id="UP000325003"/>
    </source>
</evidence>
<feature type="transmembrane region" description="Helical" evidence="1">
    <location>
        <begin position="57"/>
        <end position="76"/>
    </location>
</feature>
<dbReference type="Proteomes" id="UP000325003">
    <property type="component" value="Unassembled WGS sequence"/>
</dbReference>
<gene>
    <name evidence="3" type="ORF">F0U44_21520</name>
</gene>
<proteinExistence type="predicted"/>
<comment type="caution">
    <text evidence="3">The sequence shown here is derived from an EMBL/GenBank/DDBJ whole genome shotgun (WGS) entry which is preliminary data.</text>
</comment>
<accession>A0A5B1L3Q6</accession>
<dbReference type="AlphaFoldDB" id="A0A5B1L3Q6"/>
<reference evidence="3 4" key="1">
    <citation type="submission" date="2019-09" db="EMBL/GenBank/DDBJ databases">
        <title>Nocardioides panacisoli sp. nov., isolated from the soil of a ginseng field.</title>
        <authorList>
            <person name="Cho C."/>
        </authorList>
    </citation>
    <scope>NUCLEOTIDE SEQUENCE [LARGE SCALE GENOMIC DNA]</scope>
    <source>
        <strain evidence="3 4">BN130099</strain>
    </source>
</reference>
<sequence>MPPVTEPAAPEPGLPRTWRPLGPRIAAFAFSVVLIGAFAMLWVTFPQQTKDAVSPLQRATVIFFIGLGVALLNGLARSRITASDTGLVVVNGYRKRELAWAQVVAVHLPPGAPWPTLDLDDGSSMSAMGIHASDGPRAKTQVGELRALLAAR</sequence>
<dbReference type="EMBL" id="VUJV01000010">
    <property type="protein sequence ID" value="KAA1415361.1"/>
    <property type="molecule type" value="Genomic_DNA"/>
</dbReference>
<organism evidence="3 4">
    <name type="scientific">Nocardioides humilatus</name>
    <dbReference type="NCBI Taxonomy" id="2607660"/>
    <lineage>
        <taxon>Bacteria</taxon>
        <taxon>Bacillati</taxon>
        <taxon>Actinomycetota</taxon>
        <taxon>Actinomycetes</taxon>
        <taxon>Propionibacteriales</taxon>
        <taxon>Nocardioidaceae</taxon>
        <taxon>Nocardioides</taxon>
    </lineage>
</organism>